<protein>
    <submittedName>
        <fullName evidence="5">Nucleotidyltransferase family protein</fullName>
    </submittedName>
</protein>
<dbReference type="Pfam" id="PF12804">
    <property type="entry name" value="NTP_transf_3"/>
    <property type="match status" value="1"/>
</dbReference>
<accession>A0ABP9LEK2</accession>
<evidence type="ECO:0000313" key="6">
    <source>
        <dbReference type="Proteomes" id="UP001499910"/>
    </source>
</evidence>
<dbReference type="Proteomes" id="UP001499910">
    <property type="component" value="Unassembled WGS sequence"/>
</dbReference>
<sequence>MILAAGFGTRMGALTADRPKPLIEVAGRKLLDHALEVATAAQAKPIAVNGHYRAGQMQAYLSAHHPGVHFLHEVDEILDSGGGVKNALPLLGADPIFTLNADAVWSKAAPLSDLEAAWDGRRMGALLLLVPRARAVGREGGGDFAMDAEGRLTWDKGADGLVYTGAQILDPGPLSNHPDAVFSLRDIWQGMMDEGRLFGVIHQGHWADMGHPAGIVAAEEMVRRDTPV</sequence>
<evidence type="ECO:0000256" key="1">
    <source>
        <dbReference type="ARBA" id="ARBA00022679"/>
    </source>
</evidence>
<reference evidence="6" key="1">
    <citation type="journal article" date="2019" name="Int. J. Syst. Evol. Microbiol.">
        <title>The Global Catalogue of Microorganisms (GCM) 10K type strain sequencing project: providing services to taxonomists for standard genome sequencing and annotation.</title>
        <authorList>
            <consortium name="The Broad Institute Genomics Platform"/>
            <consortium name="The Broad Institute Genome Sequencing Center for Infectious Disease"/>
            <person name="Wu L."/>
            <person name="Ma J."/>
        </authorList>
    </citation>
    <scope>NUCLEOTIDE SEQUENCE [LARGE SCALE GENOMIC DNA]</scope>
    <source>
        <strain evidence="6">JCM 18015</strain>
    </source>
</reference>
<gene>
    <name evidence="5" type="ORF">GCM10023209_21960</name>
</gene>
<organism evidence="5 6">
    <name type="scientific">[Roseibacterium] beibuensis</name>
    <dbReference type="NCBI Taxonomy" id="1193142"/>
    <lineage>
        <taxon>Bacteria</taxon>
        <taxon>Pseudomonadati</taxon>
        <taxon>Pseudomonadota</taxon>
        <taxon>Alphaproteobacteria</taxon>
        <taxon>Rhodobacterales</taxon>
        <taxon>Roseobacteraceae</taxon>
        <taxon>Roseicyclus</taxon>
    </lineage>
</organism>
<evidence type="ECO:0000313" key="5">
    <source>
        <dbReference type="EMBL" id="GAA5074654.1"/>
    </source>
</evidence>
<evidence type="ECO:0000256" key="3">
    <source>
        <dbReference type="ARBA" id="ARBA00022842"/>
    </source>
</evidence>
<keyword evidence="2" id="KW-0548">Nucleotidyltransferase</keyword>
<dbReference type="EMBL" id="BAABHW010000002">
    <property type="protein sequence ID" value="GAA5074654.1"/>
    <property type="molecule type" value="Genomic_DNA"/>
</dbReference>
<dbReference type="InterPro" id="IPR025877">
    <property type="entry name" value="MobA-like_NTP_Trfase"/>
</dbReference>
<dbReference type="InterPro" id="IPR029044">
    <property type="entry name" value="Nucleotide-diphossugar_trans"/>
</dbReference>
<comment type="caution">
    <text evidence="5">The sequence shown here is derived from an EMBL/GenBank/DDBJ whole genome shotgun (WGS) entry which is preliminary data.</text>
</comment>
<dbReference type="PANTHER" id="PTHR43584">
    <property type="entry name" value="NUCLEOTIDYL TRANSFERASE"/>
    <property type="match status" value="1"/>
</dbReference>
<dbReference type="CDD" id="cd06422">
    <property type="entry name" value="NTP_transferase_like_1"/>
    <property type="match status" value="1"/>
</dbReference>
<evidence type="ECO:0000256" key="2">
    <source>
        <dbReference type="ARBA" id="ARBA00022695"/>
    </source>
</evidence>
<keyword evidence="6" id="KW-1185">Reference proteome</keyword>
<proteinExistence type="predicted"/>
<keyword evidence="1" id="KW-0808">Transferase</keyword>
<evidence type="ECO:0000259" key="4">
    <source>
        <dbReference type="Pfam" id="PF12804"/>
    </source>
</evidence>
<dbReference type="PANTHER" id="PTHR43584:SF8">
    <property type="entry name" value="N-ACETYLMURAMATE ALPHA-1-PHOSPHATE URIDYLYLTRANSFERASE"/>
    <property type="match status" value="1"/>
</dbReference>
<keyword evidence="3" id="KW-0460">Magnesium</keyword>
<dbReference type="SUPFAM" id="SSF53448">
    <property type="entry name" value="Nucleotide-diphospho-sugar transferases"/>
    <property type="match status" value="1"/>
</dbReference>
<dbReference type="InterPro" id="IPR050065">
    <property type="entry name" value="GlmU-like"/>
</dbReference>
<feature type="domain" description="MobA-like NTP transferase" evidence="4">
    <location>
        <begin position="2"/>
        <end position="120"/>
    </location>
</feature>
<dbReference type="Gene3D" id="3.90.550.10">
    <property type="entry name" value="Spore Coat Polysaccharide Biosynthesis Protein SpsA, Chain A"/>
    <property type="match status" value="1"/>
</dbReference>
<name>A0ABP9LEK2_9RHOB</name>